<protein>
    <submittedName>
        <fullName evidence="1">Uncharacterized protein</fullName>
    </submittedName>
</protein>
<organism evidence="1 2">
    <name type="scientific">Dichanthelium oligosanthes</name>
    <dbReference type="NCBI Taxonomy" id="888268"/>
    <lineage>
        <taxon>Eukaryota</taxon>
        <taxon>Viridiplantae</taxon>
        <taxon>Streptophyta</taxon>
        <taxon>Embryophyta</taxon>
        <taxon>Tracheophyta</taxon>
        <taxon>Spermatophyta</taxon>
        <taxon>Magnoliopsida</taxon>
        <taxon>Liliopsida</taxon>
        <taxon>Poales</taxon>
        <taxon>Poaceae</taxon>
        <taxon>PACMAD clade</taxon>
        <taxon>Panicoideae</taxon>
        <taxon>Panicodae</taxon>
        <taxon>Paniceae</taxon>
        <taxon>Dichantheliinae</taxon>
        <taxon>Dichanthelium</taxon>
    </lineage>
</organism>
<dbReference type="AlphaFoldDB" id="A0A1E5V476"/>
<keyword evidence="2" id="KW-1185">Reference proteome</keyword>
<gene>
    <name evidence="1" type="ORF">BAE44_0019137</name>
</gene>
<reference evidence="1 2" key="1">
    <citation type="submission" date="2016-09" db="EMBL/GenBank/DDBJ databases">
        <title>The draft genome of Dichanthelium oligosanthes: A C3 panicoid grass species.</title>
        <authorList>
            <person name="Studer A.J."/>
            <person name="Schnable J.C."/>
            <person name="Brutnell T.P."/>
        </authorList>
    </citation>
    <scope>NUCLEOTIDE SEQUENCE [LARGE SCALE GENOMIC DNA]</scope>
    <source>
        <strain evidence="2">cv. Kellogg 1175</strain>
        <tissue evidence="1">Leaf</tissue>
    </source>
</reference>
<comment type="caution">
    <text evidence="1">The sequence shown here is derived from an EMBL/GenBank/DDBJ whole genome shotgun (WGS) entry which is preliminary data.</text>
</comment>
<accession>A0A1E5V476</accession>
<sequence>MNSLRNDQEIIVGLNGELQELREEAWYIADMLVPDEDPEAPTPLLERLKAIPNKVKSLMKETAASGAKSVLALVRLHWPALNLKLVGTGMGCTQDKFDDLIKEVAPVADKVAAALTCEKKTMNCRICIEQSRIESLLWPGARMFT</sequence>
<dbReference type="EMBL" id="LWDX02052422">
    <property type="protein sequence ID" value="OEL19844.1"/>
    <property type="molecule type" value="Genomic_DNA"/>
</dbReference>
<dbReference type="OrthoDB" id="10654209at2759"/>
<evidence type="ECO:0000313" key="2">
    <source>
        <dbReference type="Proteomes" id="UP000095767"/>
    </source>
</evidence>
<evidence type="ECO:0000313" key="1">
    <source>
        <dbReference type="EMBL" id="OEL19844.1"/>
    </source>
</evidence>
<dbReference type="Proteomes" id="UP000095767">
    <property type="component" value="Unassembled WGS sequence"/>
</dbReference>
<proteinExistence type="predicted"/>
<name>A0A1E5V476_9POAL</name>